<sequence>MSETRRVSISSPVVIGRASRSTSDRPSLSTNLYLANNHISKFHAVVYKENDAVYVKDTDSTFGTILNNVLIGPQEPHLLKHGDTLGLVVNRTAAVVRSWREKTSLPTNIPLRKLLNPWVHLQFDVGLSEDVLTLTPKNKLADEACSVVESGEAAEVTRTPEYEDGHGDVVSEDEPPEEVKFVKEVVEREEPEAQAEKVEAREDADSEAGEDADSEAESEVKSAADPEPELEVVELEDESTAKPEETLEPDVIEAVVDEPEPEPKAEAEAEPYEYYDGSSNDDITSDEASSDAEGCEDFSECCATGKGSEIRLVNGEWECVEDSDEDLAVMFGWNDISSSEVESDYEPMSDQGEPDTSLSDAAEPCCGVKRSFDVMTETDPVPATALETPIPERPLKKATYTVLKEVGKGALYVVGTVVALIAYGRSLENQ</sequence>
<reference evidence="3 4" key="1">
    <citation type="submission" date="2021-06" db="EMBL/GenBank/DDBJ databases">
        <title>Candida outbreak in Lebanon.</title>
        <authorList>
            <person name="Finianos M."/>
        </authorList>
    </citation>
    <scope>NUCLEOTIDE SEQUENCE [LARGE SCALE GENOMIC DNA]</scope>
    <source>
        <strain evidence="3">CA3LBN</strain>
    </source>
</reference>
<dbReference type="Proteomes" id="UP000825434">
    <property type="component" value="Chromosome 5"/>
</dbReference>
<feature type="compositionally biased region" description="Basic and acidic residues" evidence="1">
    <location>
        <begin position="194"/>
        <end position="203"/>
    </location>
</feature>
<feature type="region of interest" description="Disordered" evidence="1">
    <location>
        <begin position="340"/>
        <end position="361"/>
    </location>
</feature>
<gene>
    <name evidence="3" type="ORF">CA3LBN_004136</name>
</gene>
<feature type="region of interest" description="Disordered" evidence="1">
    <location>
        <begin position="151"/>
        <end position="297"/>
    </location>
</feature>
<feature type="compositionally biased region" description="Acidic residues" evidence="1">
    <location>
        <begin position="246"/>
        <end position="260"/>
    </location>
</feature>
<proteinExistence type="predicted"/>
<feature type="compositionally biased region" description="Basic and acidic residues" evidence="1">
    <location>
        <begin position="177"/>
        <end position="188"/>
    </location>
</feature>
<dbReference type="SMART" id="SM00240">
    <property type="entry name" value="FHA"/>
    <property type="match status" value="1"/>
</dbReference>
<dbReference type="PROSITE" id="PS50006">
    <property type="entry name" value="FHA_DOMAIN"/>
    <property type="match status" value="1"/>
</dbReference>
<protein>
    <recommendedName>
        <fullName evidence="2">FHA domain-containing protein</fullName>
    </recommendedName>
</protein>
<feature type="compositionally biased region" description="Acidic residues" evidence="1">
    <location>
        <begin position="204"/>
        <end position="217"/>
    </location>
</feature>
<dbReference type="Gene3D" id="2.60.200.20">
    <property type="match status" value="1"/>
</dbReference>
<feature type="compositionally biased region" description="Acidic residues" evidence="1">
    <location>
        <begin position="226"/>
        <end position="238"/>
    </location>
</feature>
<organism evidence="3 4">
    <name type="scientific">Candidozyma haemuli</name>
    <dbReference type="NCBI Taxonomy" id="45357"/>
    <lineage>
        <taxon>Eukaryota</taxon>
        <taxon>Fungi</taxon>
        <taxon>Dikarya</taxon>
        <taxon>Ascomycota</taxon>
        <taxon>Saccharomycotina</taxon>
        <taxon>Pichiomycetes</taxon>
        <taxon>Metschnikowiaceae</taxon>
        <taxon>Candidozyma</taxon>
    </lineage>
</organism>
<feature type="domain" description="FHA" evidence="2">
    <location>
        <begin position="13"/>
        <end position="71"/>
    </location>
</feature>
<evidence type="ECO:0000259" key="2">
    <source>
        <dbReference type="PROSITE" id="PS50006"/>
    </source>
</evidence>
<name>A0ABX8IE46_9ASCO</name>
<dbReference type="SUPFAM" id="SSF49879">
    <property type="entry name" value="SMAD/FHA domain"/>
    <property type="match status" value="1"/>
</dbReference>
<dbReference type="EMBL" id="CP076665">
    <property type="protein sequence ID" value="QWU89788.1"/>
    <property type="molecule type" value="Genomic_DNA"/>
</dbReference>
<accession>A0ABX8IE46</accession>
<feature type="compositionally biased region" description="Basic and acidic residues" evidence="1">
    <location>
        <begin position="158"/>
        <end position="169"/>
    </location>
</feature>
<evidence type="ECO:0000313" key="4">
    <source>
        <dbReference type="Proteomes" id="UP000825434"/>
    </source>
</evidence>
<dbReference type="InterPro" id="IPR000253">
    <property type="entry name" value="FHA_dom"/>
</dbReference>
<dbReference type="Pfam" id="PF00498">
    <property type="entry name" value="FHA"/>
    <property type="match status" value="1"/>
</dbReference>
<keyword evidence="4" id="KW-1185">Reference proteome</keyword>
<evidence type="ECO:0000313" key="3">
    <source>
        <dbReference type="EMBL" id="QWU89788.1"/>
    </source>
</evidence>
<feature type="compositionally biased region" description="Acidic residues" evidence="1">
    <location>
        <begin position="283"/>
        <end position="297"/>
    </location>
</feature>
<dbReference type="InterPro" id="IPR008984">
    <property type="entry name" value="SMAD_FHA_dom_sf"/>
</dbReference>
<dbReference type="CDD" id="cd00060">
    <property type="entry name" value="FHA"/>
    <property type="match status" value="1"/>
</dbReference>
<evidence type="ECO:0000256" key="1">
    <source>
        <dbReference type="SAM" id="MobiDB-lite"/>
    </source>
</evidence>